<evidence type="ECO:0008006" key="4">
    <source>
        <dbReference type="Google" id="ProtNLM"/>
    </source>
</evidence>
<accession>A0A177N806</accession>
<evidence type="ECO:0000313" key="3">
    <source>
        <dbReference type="Proteomes" id="UP000077857"/>
    </source>
</evidence>
<evidence type="ECO:0000313" key="2">
    <source>
        <dbReference type="EMBL" id="OAI13319.1"/>
    </source>
</evidence>
<dbReference type="Gene3D" id="3.30.310.170">
    <property type="entry name" value="Outer membrane protein assembly factor BamC"/>
    <property type="match status" value="1"/>
</dbReference>
<comment type="caution">
    <text evidence="2">The sequence shown here is derived from an EMBL/GenBank/DDBJ whole genome shotgun (WGS) entry which is preliminary data.</text>
</comment>
<dbReference type="RefSeq" id="WP_064041503.1">
    <property type="nucleotide sequence ID" value="NZ_LUUJ01000101.1"/>
</dbReference>
<dbReference type="Proteomes" id="UP000077857">
    <property type="component" value="Unassembled WGS sequence"/>
</dbReference>
<dbReference type="OrthoDB" id="5567595at2"/>
<dbReference type="InterPro" id="IPR042268">
    <property type="entry name" value="BamC_C"/>
</dbReference>
<protein>
    <recommendedName>
        <fullName evidence="4">Outer membrane protein assembly factor BamC</fullName>
    </recommendedName>
</protein>
<sequence>MKLEIFPRLALAGAFVCGLPACSYIKSWFPDKERDYQFTNEIPELVIPDDLKHKTLATRPATTPASVAAEAVAAATTETSAAKAEQADTETRASVRSAKAAETAEPAPAPHPAGTPGVSSLQIDQSAQQAWWLVGKALSRQKVEVVERNADKRYFFVKYDPNAVKPEDGSFWDEINFLFGEDPSREQEYRISVNELDAQTAEVTVQDESGVTLSNEVATSLLRLITDGIKQDLSAEPTEAPAEK</sequence>
<name>A0A177N806_9GAMM</name>
<proteinExistence type="predicted"/>
<dbReference type="Pfam" id="PF06804">
    <property type="entry name" value="Lipoprotein_18"/>
    <property type="match status" value="1"/>
</dbReference>
<gene>
    <name evidence="2" type="ORF">A1507_17225</name>
</gene>
<evidence type="ECO:0000256" key="1">
    <source>
        <dbReference type="SAM" id="MobiDB-lite"/>
    </source>
</evidence>
<dbReference type="EMBL" id="LUUJ01000101">
    <property type="protein sequence ID" value="OAI13319.1"/>
    <property type="molecule type" value="Genomic_DNA"/>
</dbReference>
<organism evidence="2 3">
    <name type="scientific">Methylomonas koyamae</name>
    <dbReference type="NCBI Taxonomy" id="702114"/>
    <lineage>
        <taxon>Bacteria</taxon>
        <taxon>Pseudomonadati</taxon>
        <taxon>Pseudomonadota</taxon>
        <taxon>Gammaproteobacteria</taxon>
        <taxon>Methylococcales</taxon>
        <taxon>Methylococcaceae</taxon>
        <taxon>Methylomonas</taxon>
    </lineage>
</organism>
<reference evidence="2 3" key="1">
    <citation type="submission" date="2016-03" db="EMBL/GenBank/DDBJ databases">
        <authorList>
            <person name="Ploux O."/>
        </authorList>
    </citation>
    <scope>NUCLEOTIDE SEQUENCE [LARGE SCALE GENOMIC DNA]</scope>
    <source>
        <strain evidence="2 3">R-45378</strain>
    </source>
</reference>
<dbReference type="AlphaFoldDB" id="A0A177N806"/>
<dbReference type="InterPro" id="IPR010653">
    <property type="entry name" value="NlpB/DapX"/>
</dbReference>
<feature type="region of interest" description="Disordered" evidence="1">
    <location>
        <begin position="77"/>
        <end position="121"/>
    </location>
</feature>